<dbReference type="EMBL" id="JBHTLD010000046">
    <property type="protein sequence ID" value="MFD1186003.1"/>
    <property type="molecule type" value="Genomic_DNA"/>
</dbReference>
<gene>
    <name evidence="1" type="ORF">ACFQ2O_07290</name>
</gene>
<proteinExistence type="predicted"/>
<organism evidence="1 2">
    <name type="scientific">Pontibacter rugosus</name>
    <dbReference type="NCBI Taxonomy" id="1745966"/>
    <lineage>
        <taxon>Bacteria</taxon>
        <taxon>Pseudomonadati</taxon>
        <taxon>Bacteroidota</taxon>
        <taxon>Cytophagia</taxon>
        <taxon>Cytophagales</taxon>
        <taxon>Hymenobacteraceae</taxon>
        <taxon>Pontibacter</taxon>
    </lineage>
</organism>
<dbReference type="RefSeq" id="WP_377524861.1">
    <property type="nucleotide sequence ID" value="NZ_JBHTLD010000046.1"/>
</dbReference>
<accession>A0ABW3SMU9</accession>
<sequence length="136" mass="15114">MIIYQNGLLNLDYNPGTDVLIAELPNVVEFGVPELSRVLTLVAEHTCNYDIKLLLLDSSNVLVDQLEDGAYKAVVGEFLAKLTRSRLKRLARVNSAVASHEERVLTVTSEATQRLGAPFRIMTFSGRDEALAWLLK</sequence>
<evidence type="ECO:0008006" key="3">
    <source>
        <dbReference type="Google" id="ProtNLM"/>
    </source>
</evidence>
<evidence type="ECO:0000313" key="2">
    <source>
        <dbReference type="Proteomes" id="UP001597094"/>
    </source>
</evidence>
<reference evidence="2" key="1">
    <citation type="journal article" date="2019" name="Int. J. Syst. Evol. Microbiol.">
        <title>The Global Catalogue of Microorganisms (GCM) 10K type strain sequencing project: providing services to taxonomists for standard genome sequencing and annotation.</title>
        <authorList>
            <consortium name="The Broad Institute Genomics Platform"/>
            <consortium name="The Broad Institute Genome Sequencing Center for Infectious Disease"/>
            <person name="Wu L."/>
            <person name="Ma J."/>
        </authorList>
    </citation>
    <scope>NUCLEOTIDE SEQUENCE [LARGE SCALE GENOMIC DNA]</scope>
    <source>
        <strain evidence="2">JCM 31319</strain>
    </source>
</reference>
<dbReference type="Proteomes" id="UP001597094">
    <property type="component" value="Unassembled WGS sequence"/>
</dbReference>
<name>A0ABW3SMU9_9BACT</name>
<keyword evidence="2" id="KW-1185">Reference proteome</keyword>
<protein>
    <recommendedName>
        <fullName evidence="3">SpoIIAA-like protein</fullName>
    </recommendedName>
</protein>
<comment type="caution">
    <text evidence="1">The sequence shown here is derived from an EMBL/GenBank/DDBJ whole genome shotgun (WGS) entry which is preliminary data.</text>
</comment>
<evidence type="ECO:0000313" key="1">
    <source>
        <dbReference type="EMBL" id="MFD1186003.1"/>
    </source>
</evidence>